<keyword evidence="4" id="KW-1185">Reference proteome</keyword>
<reference evidence="4" key="1">
    <citation type="submission" date="2024-03" db="EMBL/GenBank/DDBJ databases">
        <title>Chitinophaga horti sp. nov., isolated from garden soil.</title>
        <authorList>
            <person name="Lee D.S."/>
            <person name="Han D.M."/>
            <person name="Baek J.H."/>
            <person name="Choi D.G."/>
            <person name="Jeon J.H."/>
            <person name="Jeon C.O."/>
        </authorList>
    </citation>
    <scope>NUCLEOTIDE SEQUENCE [LARGE SCALE GENOMIC DNA]</scope>
    <source>
        <strain evidence="4">GPA1</strain>
    </source>
</reference>
<dbReference type="SUPFAM" id="SSF51556">
    <property type="entry name" value="Metallo-dependent hydrolases"/>
    <property type="match status" value="1"/>
</dbReference>
<keyword evidence="1" id="KW-0732">Signal</keyword>
<protein>
    <submittedName>
        <fullName evidence="3">Amidohydrolase family protein</fullName>
    </submittedName>
</protein>
<dbReference type="InterPro" id="IPR006680">
    <property type="entry name" value="Amidohydro-rel"/>
</dbReference>
<proteinExistence type="predicted"/>
<dbReference type="Pfam" id="PF01979">
    <property type="entry name" value="Amidohydro_1"/>
    <property type="match status" value="1"/>
</dbReference>
<feature type="signal peptide" evidence="1">
    <location>
        <begin position="1"/>
        <end position="27"/>
    </location>
</feature>
<evidence type="ECO:0000256" key="1">
    <source>
        <dbReference type="SAM" id="SignalP"/>
    </source>
</evidence>
<dbReference type="PANTHER" id="PTHR43135">
    <property type="entry name" value="ALPHA-D-RIBOSE 1-METHYLPHOSPHONATE 5-TRIPHOSPHATE DIPHOSPHATASE"/>
    <property type="match status" value="1"/>
</dbReference>
<sequence>MRISPALVFLATAIFLTACRQSPAAQALLLQDVTLIDGQGQTPREHVDILIRGDSIAQIGQNLDSNGAQVMRLSGKTVMPALISAYVHVGTLQGTENDGRFYTPENVTRHLNKYQDYGVLQVLVMGTDRPILFESGLADSSMKGLAPGARLHSAGYGFGVTGGAPPAAYGMDLVMRPATKEEADRDVDKLAGLSVKTIKMWVDNAGPGKPKMDTAVYHALIAAAHRNGMKAAAHLYFIADARQLVADGIDIIAHSIRDQEIDDSLVAAIKRKNIIYIPTLALDKFAYAYGDTPPWLGDPFFKASLEPGAYEFITSQTYRNNIRNNGNYPEKSRALANALKNVYKLHKAGVLIALGTDSGASPARAQGFSEHLELELLVEAGFTPLEAITAGTLNAAKALRVAEDFGTVEPEKKADLLVLNNNPATDIRGTQSIYRVFKAGKAVSNGPLAQ</sequence>
<dbReference type="SUPFAM" id="SSF51338">
    <property type="entry name" value="Composite domain of metallo-dependent hydrolases"/>
    <property type="match status" value="1"/>
</dbReference>
<feature type="domain" description="Amidohydrolase-related" evidence="2">
    <location>
        <begin position="148"/>
        <end position="443"/>
    </location>
</feature>
<dbReference type="InterPro" id="IPR051781">
    <property type="entry name" value="Metallo-dep_Hydrolase"/>
</dbReference>
<dbReference type="Gene3D" id="2.30.40.10">
    <property type="entry name" value="Urease, subunit C, domain 1"/>
    <property type="match status" value="1"/>
</dbReference>
<gene>
    <name evidence="3" type="ORF">WJU16_08155</name>
</gene>
<organism evidence="3 4">
    <name type="scientific">Chitinophaga pollutisoli</name>
    <dbReference type="NCBI Taxonomy" id="3133966"/>
    <lineage>
        <taxon>Bacteria</taxon>
        <taxon>Pseudomonadati</taxon>
        <taxon>Bacteroidota</taxon>
        <taxon>Chitinophagia</taxon>
        <taxon>Chitinophagales</taxon>
        <taxon>Chitinophagaceae</taxon>
        <taxon>Chitinophaga</taxon>
    </lineage>
</organism>
<accession>A0ABZ2YTA5</accession>
<dbReference type="Proteomes" id="UP001485459">
    <property type="component" value="Chromosome"/>
</dbReference>
<evidence type="ECO:0000313" key="4">
    <source>
        <dbReference type="Proteomes" id="UP001485459"/>
    </source>
</evidence>
<evidence type="ECO:0000259" key="2">
    <source>
        <dbReference type="Pfam" id="PF01979"/>
    </source>
</evidence>
<dbReference type="PANTHER" id="PTHR43135:SF3">
    <property type="entry name" value="ALPHA-D-RIBOSE 1-METHYLPHOSPHONATE 5-TRIPHOSPHATE DIPHOSPHATASE"/>
    <property type="match status" value="1"/>
</dbReference>
<dbReference type="Gene3D" id="3.20.20.140">
    <property type="entry name" value="Metal-dependent hydrolases"/>
    <property type="match status" value="1"/>
</dbReference>
<dbReference type="PROSITE" id="PS51257">
    <property type="entry name" value="PROKAR_LIPOPROTEIN"/>
    <property type="match status" value="1"/>
</dbReference>
<dbReference type="InterPro" id="IPR011059">
    <property type="entry name" value="Metal-dep_hydrolase_composite"/>
</dbReference>
<dbReference type="RefSeq" id="WP_341837827.1">
    <property type="nucleotide sequence ID" value="NZ_CP149822.1"/>
</dbReference>
<dbReference type="EMBL" id="CP149822">
    <property type="protein sequence ID" value="WZN43005.1"/>
    <property type="molecule type" value="Genomic_DNA"/>
</dbReference>
<feature type="chain" id="PRO_5047393114" evidence="1">
    <location>
        <begin position="28"/>
        <end position="450"/>
    </location>
</feature>
<evidence type="ECO:0000313" key="3">
    <source>
        <dbReference type="EMBL" id="WZN43005.1"/>
    </source>
</evidence>
<name>A0ABZ2YTA5_9BACT</name>
<dbReference type="InterPro" id="IPR032466">
    <property type="entry name" value="Metal_Hydrolase"/>
</dbReference>